<dbReference type="InterPro" id="IPR023361">
    <property type="entry name" value="DUF1285_beta_roll_sf"/>
</dbReference>
<dbReference type="InterPro" id="IPR048341">
    <property type="entry name" value="DUF1285_N"/>
</dbReference>
<dbReference type="Gene3D" id="2.30.270.10">
    <property type="entry name" value="duf1285 protein"/>
    <property type="match status" value="1"/>
</dbReference>
<dbReference type="Pfam" id="PF21028">
    <property type="entry name" value="DUF1285_C"/>
    <property type="match status" value="1"/>
</dbReference>
<evidence type="ECO:0000313" key="4">
    <source>
        <dbReference type="Proteomes" id="UP001595453"/>
    </source>
</evidence>
<proteinExistence type="predicted"/>
<feature type="domain" description="DUF1285" evidence="2">
    <location>
        <begin position="103"/>
        <end position="191"/>
    </location>
</feature>
<reference evidence="4" key="1">
    <citation type="journal article" date="2019" name="Int. J. Syst. Evol. Microbiol.">
        <title>The Global Catalogue of Microorganisms (GCM) 10K type strain sequencing project: providing services to taxonomists for standard genome sequencing and annotation.</title>
        <authorList>
            <consortium name="The Broad Institute Genomics Platform"/>
            <consortium name="The Broad Institute Genome Sequencing Center for Infectious Disease"/>
            <person name="Wu L."/>
            <person name="Ma J."/>
        </authorList>
    </citation>
    <scope>NUCLEOTIDE SEQUENCE [LARGE SCALE GENOMIC DNA]</scope>
    <source>
        <strain evidence="4">KCTC 42730</strain>
    </source>
</reference>
<evidence type="ECO:0000259" key="1">
    <source>
        <dbReference type="Pfam" id="PF06938"/>
    </source>
</evidence>
<dbReference type="EMBL" id="JBHRSD010000017">
    <property type="protein sequence ID" value="MFC3032965.1"/>
    <property type="molecule type" value="Genomic_DNA"/>
</dbReference>
<feature type="domain" description="DUF1285" evidence="1">
    <location>
        <begin position="17"/>
        <end position="61"/>
    </location>
</feature>
<name>A0ABV7CJZ3_9GAMM</name>
<evidence type="ECO:0000259" key="2">
    <source>
        <dbReference type="Pfam" id="PF21028"/>
    </source>
</evidence>
<sequence length="200" mass="22725">MQSLADVMLACAPPLGPKAQWQPASCANLTLSIDNEGQWWHEGQPVVRTELARLWASVLQVSYRQPERLVMSPDASNPESYQEAHYELVTPVERVAVAVADVPFVIVSWRSLTVVEGEVLIACDNLGREWPLCAEYPLLLLPYQRQLLPYLQLNQGLLARVQRNVFYQWAQLAEYEAQQWWIRSAGQRFVLAYDEDGGAQ</sequence>
<evidence type="ECO:0000313" key="3">
    <source>
        <dbReference type="EMBL" id="MFC3032965.1"/>
    </source>
</evidence>
<protein>
    <submittedName>
        <fullName evidence="3">DUF1285 domain-containing protein</fullName>
    </submittedName>
</protein>
<comment type="caution">
    <text evidence="3">The sequence shown here is derived from an EMBL/GenBank/DDBJ whole genome shotgun (WGS) entry which is preliminary data.</text>
</comment>
<dbReference type="Proteomes" id="UP001595453">
    <property type="component" value="Unassembled WGS sequence"/>
</dbReference>
<dbReference type="InterPro" id="IPR048342">
    <property type="entry name" value="DUF1285_C"/>
</dbReference>
<dbReference type="Gene3D" id="3.10.540.10">
    <property type="entry name" value="duf1285 like domain"/>
    <property type="match status" value="1"/>
</dbReference>
<keyword evidence="4" id="KW-1185">Reference proteome</keyword>
<gene>
    <name evidence="3" type="ORF">ACFOEE_10570</name>
</gene>
<organism evidence="3 4">
    <name type="scientific">Pseudoalteromonas fenneropenaei</name>
    <dbReference type="NCBI Taxonomy" id="1737459"/>
    <lineage>
        <taxon>Bacteria</taxon>
        <taxon>Pseudomonadati</taxon>
        <taxon>Pseudomonadota</taxon>
        <taxon>Gammaproteobacteria</taxon>
        <taxon>Alteromonadales</taxon>
        <taxon>Pseudoalteromonadaceae</taxon>
        <taxon>Pseudoalteromonas</taxon>
    </lineage>
</organism>
<dbReference type="Pfam" id="PF06938">
    <property type="entry name" value="DUF1285_N"/>
    <property type="match status" value="1"/>
</dbReference>
<accession>A0ABV7CJZ3</accession>
<dbReference type="RefSeq" id="WP_377123972.1">
    <property type="nucleotide sequence ID" value="NZ_JBHRSD010000017.1"/>
</dbReference>